<sequence length="225" mass="24998">MKKHPKTSSILRALLLTILLVGGLTGFLDHQSLLAKSPELPLLTHDSDTNQPLAPNSPNDQTEEPKESTTTSHEGTTTTTEETTTTLEVIPPTPPITFEPEETTKTTAEPVQPSSTKENQTKETEETQTTRESQEEARPTTSSQSAGSLVVISKQTVSVDYLISSYLKLAQEKARALKQAYYLISLLTRQFSFFPDANTLRVLDLQVTDWWIQCLDYMIVTNNIS</sequence>
<keyword evidence="3" id="KW-1185">Reference proteome</keyword>
<feature type="compositionally biased region" description="Polar residues" evidence="1">
    <location>
        <begin position="49"/>
        <end position="60"/>
    </location>
</feature>
<dbReference type="RefSeq" id="WP_006308773.1">
    <property type="nucleotide sequence ID" value="NZ_JH601133.1"/>
</dbReference>
<accession>H3NIQ7</accession>
<reference evidence="2 3" key="1">
    <citation type="submission" date="2012-01" db="EMBL/GenBank/DDBJ databases">
        <title>The Genome Sequence of Facklamia languida CCUG 37842.</title>
        <authorList>
            <consortium name="The Broad Institute Genome Sequencing Platform"/>
            <person name="Earl A."/>
            <person name="Ward D."/>
            <person name="Feldgarden M."/>
            <person name="Gevers D."/>
            <person name="Huys G."/>
            <person name="Young S.K."/>
            <person name="Zeng Q."/>
            <person name="Gargeya S."/>
            <person name="Fitzgerald M."/>
            <person name="Haas B."/>
            <person name="Abouelleil A."/>
            <person name="Alvarado L."/>
            <person name="Arachchi H.M."/>
            <person name="Berlin A."/>
            <person name="Chapman S.B."/>
            <person name="Gearin G."/>
            <person name="Goldberg J."/>
            <person name="Griggs A."/>
            <person name="Gujja S."/>
            <person name="Hansen M."/>
            <person name="Heiman D."/>
            <person name="Howarth C."/>
            <person name="Larimer J."/>
            <person name="Lui A."/>
            <person name="MacDonald P.J.P."/>
            <person name="McCowen C."/>
            <person name="Montmayeur A."/>
            <person name="Murphy C."/>
            <person name="Neiman D."/>
            <person name="Pearson M."/>
            <person name="Priest M."/>
            <person name="Roberts A."/>
            <person name="Saif S."/>
            <person name="Shea T."/>
            <person name="Sisk P."/>
            <person name="Stolte C."/>
            <person name="Sykes S."/>
            <person name="Wortman J."/>
            <person name="Nusbaum C."/>
            <person name="Birren B."/>
        </authorList>
    </citation>
    <scope>NUCLEOTIDE SEQUENCE [LARGE SCALE GENOMIC DNA]</scope>
    <source>
        <strain evidence="2 3">CCUG 37842</strain>
    </source>
</reference>
<protein>
    <submittedName>
        <fullName evidence="2">Uncharacterized protein</fullName>
    </submittedName>
</protein>
<feature type="compositionally biased region" description="Low complexity" evidence="1">
    <location>
        <begin position="69"/>
        <end position="90"/>
    </location>
</feature>
<dbReference type="HOGENOM" id="CLU_1228403_0_0_9"/>
<dbReference type="EMBL" id="AGEG01000009">
    <property type="protein sequence ID" value="EHR37185.1"/>
    <property type="molecule type" value="Genomic_DNA"/>
</dbReference>
<feature type="compositionally biased region" description="Basic and acidic residues" evidence="1">
    <location>
        <begin position="119"/>
        <end position="138"/>
    </location>
</feature>
<dbReference type="Proteomes" id="UP000006190">
    <property type="component" value="Unassembled WGS sequence"/>
</dbReference>
<evidence type="ECO:0000313" key="2">
    <source>
        <dbReference type="EMBL" id="EHR37185.1"/>
    </source>
</evidence>
<comment type="caution">
    <text evidence="2">The sequence shown here is derived from an EMBL/GenBank/DDBJ whole genome shotgun (WGS) entry which is preliminary data.</text>
</comment>
<dbReference type="STRING" id="883113.HMPREF9708_00746"/>
<proteinExistence type="predicted"/>
<evidence type="ECO:0000256" key="1">
    <source>
        <dbReference type="SAM" id="MobiDB-lite"/>
    </source>
</evidence>
<feature type="region of interest" description="Disordered" evidence="1">
    <location>
        <begin position="43"/>
        <end position="147"/>
    </location>
</feature>
<evidence type="ECO:0000313" key="3">
    <source>
        <dbReference type="Proteomes" id="UP000006190"/>
    </source>
</evidence>
<gene>
    <name evidence="2" type="ORF">HMPREF9708_00746</name>
</gene>
<organism evidence="2 3">
    <name type="scientific">Facklamia languida CCUG 37842</name>
    <dbReference type="NCBI Taxonomy" id="883113"/>
    <lineage>
        <taxon>Bacteria</taxon>
        <taxon>Bacillati</taxon>
        <taxon>Bacillota</taxon>
        <taxon>Bacilli</taxon>
        <taxon>Lactobacillales</taxon>
        <taxon>Aerococcaceae</taxon>
        <taxon>Facklamia</taxon>
    </lineage>
</organism>
<dbReference type="AlphaFoldDB" id="H3NIQ7"/>
<dbReference type="PATRIC" id="fig|883113.3.peg.744"/>
<feature type="compositionally biased region" description="Low complexity" evidence="1">
    <location>
        <begin position="105"/>
        <end position="118"/>
    </location>
</feature>
<name>H3NIQ7_9LACT</name>